<dbReference type="InterPro" id="IPR039426">
    <property type="entry name" value="TonB-dep_rcpt-like"/>
</dbReference>
<dbReference type="Proteomes" id="UP001595615">
    <property type="component" value="Unassembled WGS sequence"/>
</dbReference>
<dbReference type="InterPro" id="IPR000531">
    <property type="entry name" value="Beta-barrel_TonB"/>
</dbReference>
<keyword evidence="14" id="KW-1185">Reference proteome</keyword>
<dbReference type="Pfam" id="PF07715">
    <property type="entry name" value="Plug"/>
    <property type="match status" value="1"/>
</dbReference>
<evidence type="ECO:0000256" key="1">
    <source>
        <dbReference type="ARBA" id="ARBA00004571"/>
    </source>
</evidence>
<name>A0ABV7XB78_9SPHN</name>
<dbReference type="PROSITE" id="PS52016">
    <property type="entry name" value="TONB_DEPENDENT_REC_3"/>
    <property type="match status" value="1"/>
</dbReference>
<evidence type="ECO:0000259" key="12">
    <source>
        <dbReference type="Pfam" id="PF07715"/>
    </source>
</evidence>
<dbReference type="EMBL" id="JBHRXV010000011">
    <property type="protein sequence ID" value="MFC3713367.1"/>
    <property type="molecule type" value="Genomic_DNA"/>
</dbReference>
<keyword evidence="2 8" id="KW-0813">Transport</keyword>
<dbReference type="Gene3D" id="2.40.170.20">
    <property type="entry name" value="TonB-dependent receptor, beta-barrel domain"/>
    <property type="match status" value="1"/>
</dbReference>
<feature type="signal peptide" evidence="10">
    <location>
        <begin position="1"/>
        <end position="20"/>
    </location>
</feature>
<keyword evidence="13" id="KW-0675">Receptor</keyword>
<evidence type="ECO:0000313" key="14">
    <source>
        <dbReference type="Proteomes" id="UP001595615"/>
    </source>
</evidence>
<dbReference type="InterPro" id="IPR012910">
    <property type="entry name" value="Plug_dom"/>
</dbReference>
<keyword evidence="5 9" id="KW-0798">TonB box</keyword>
<evidence type="ECO:0000256" key="10">
    <source>
        <dbReference type="SAM" id="SignalP"/>
    </source>
</evidence>
<evidence type="ECO:0000256" key="3">
    <source>
        <dbReference type="ARBA" id="ARBA00022452"/>
    </source>
</evidence>
<accession>A0ABV7XB78</accession>
<evidence type="ECO:0000313" key="13">
    <source>
        <dbReference type="EMBL" id="MFC3713367.1"/>
    </source>
</evidence>
<evidence type="ECO:0000256" key="9">
    <source>
        <dbReference type="RuleBase" id="RU003357"/>
    </source>
</evidence>
<dbReference type="Gene3D" id="2.170.130.10">
    <property type="entry name" value="TonB-dependent receptor, plug domain"/>
    <property type="match status" value="1"/>
</dbReference>
<dbReference type="InterPro" id="IPR036942">
    <property type="entry name" value="Beta-barrel_TonB_sf"/>
</dbReference>
<proteinExistence type="inferred from homology"/>
<evidence type="ECO:0000259" key="11">
    <source>
        <dbReference type="Pfam" id="PF00593"/>
    </source>
</evidence>
<comment type="similarity">
    <text evidence="8 9">Belongs to the TonB-dependent receptor family.</text>
</comment>
<dbReference type="PANTHER" id="PTHR30069:SF40">
    <property type="entry name" value="TONB-DEPENDENT RECEPTOR NMB0964-RELATED"/>
    <property type="match status" value="1"/>
</dbReference>
<keyword evidence="7 8" id="KW-0998">Cell outer membrane</keyword>
<feature type="domain" description="TonB-dependent receptor plug" evidence="12">
    <location>
        <begin position="47"/>
        <end position="151"/>
    </location>
</feature>
<dbReference type="CDD" id="cd01347">
    <property type="entry name" value="ligand_gated_channel"/>
    <property type="match status" value="1"/>
</dbReference>
<gene>
    <name evidence="13" type="ORF">ACFOMD_12345</name>
</gene>
<dbReference type="PANTHER" id="PTHR30069">
    <property type="entry name" value="TONB-DEPENDENT OUTER MEMBRANE RECEPTOR"/>
    <property type="match status" value="1"/>
</dbReference>
<keyword evidence="10" id="KW-0732">Signal</keyword>
<evidence type="ECO:0000256" key="5">
    <source>
        <dbReference type="ARBA" id="ARBA00023077"/>
    </source>
</evidence>
<protein>
    <submittedName>
        <fullName evidence="13">TonB-dependent receptor</fullName>
    </submittedName>
</protein>
<keyword evidence="3 8" id="KW-1134">Transmembrane beta strand</keyword>
<evidence type="ECO:0000256" key="2">
    <source>
        <dbReference type="ARBA" id="ARBA00022448"/>
    </source>
</evidence>
<organism evidence="13 14">
    <name type="scientific">Sphingoaurantiacus capsulatus</name>
    <dbReference type="NCBI Taxonomy" id="1771310"/>
    <lineage>
        <taxon>Bacteria</taxon>
        <taxon>Pseudomonadati</taxon>
        <taxon>Pseudomonadota</taxon>
        <taxon>Alphaproteobacteria</taxon>
        <taxon>Sphingomonadales</taxon>
        <taxon>Sphingosinicellaceae</taxon>
        <taxon>Sphingoaurantiacus</taxon>
    </lineage>
</organism>
<evidence type="ECO:0000256" key="4">
    <source>
        <dbReference type="ARBA" id="ARBA00022692"/>
    </source>
</evidence>
<dbReference type="InterPro" id="IPR037066">
    <property type="entry name" value="Plug_dom_sf"/>
</dbReference>
<keyword evidence="4 8" id="KW-0812">Transmembrane</keyword>
<evidence type="ECO:0000256" key="6">
    <source>
        <dbReference type="ARBA" id="ARBA00023136"/>
    </source>
</evidence>
<comment type="caution">
    <text evidence="13">The sequence shown here is derived from an EMBL/GenBank/DDBJ whole genome shotgun (WGS) entry which is preliminary data.</text>
</comment>
<keyword evidence="6 8" id="KW-0472">Membrane</keyword>
<reference evidence="14" key="1">
    <citation type="journal article" date="2019" name="Int. J. Syst. Evol. Microbiol.">
        <title>The Global Catalogue of Microorganisms (GCM) 10K type strain sequencing project: providing services to taxonomists for standard genome sequencing and annotation.</title>
        <authorList>
            <consortium name="The Broad Institute Genomics Platform"/>
            <consortium name="The Broad Institute Genome Sequencing Center for Infectious Disease"/>
            <person name="Wu L."/>
            <person name="Ma J."/>
        </authorList>
    </citation>
    <scope>NUCLEOTIDE SEQUENCE [LARGE SCALE GENOMIC DNA]</scope>
    <source>
        <strain evidence="14">KCTC 42644</strain>
    </source>
</reference>
<comment type="subcellular location">
    <subcellularLocation>
        <location evidence="1 8">Cell outer membrane</location>
        <topology evidence="1 8">Multi-pass membrane protein</topology>
    </subcellularLocation>
</comment>
<evidence type="ECO:0000256" key="8">
    <source>
        <dbReference type="PROSITE-ProRule" id="PRU01360"/>
    </source>
</evidence>
<feature type="domain" description="TonB-dependent receptor-like beta-barrel" evidence="11">
    <location>
        <begin position="305"/>
        <end position="661"/>
    </location>
</feature>
<dbReference type="Pfam" id="PF00593">
    <property type="entry name" value="TonB_dep_Rec_b-barrel"/>
    <property type="match status" value="1"/>
</dbReference>
<dbReference type="SUPFAM" id="SSF56935">
    <property type="entry name" value="Porins"/>
    <property type="match status" value="1"/>
</dbReference>
<evidence type="ECO:0000256" key="7">
    <source>
        <dbReference type="ARBA" id="ARBA00023237"/>
    </source>
</evidence>
<sequence>MRLRTLLLASVIMLPLPAFAAEGQQVDDLHEDAPEIIVTAPFSRDRQDLLTGTSVLRGEQLASDIRMQIGDTLDDLPGVSATSFGPGASRPVLRGFQGERVRVLTDGIGSIDVSNTSADHAVAIDPITAERVEVLRGPQSLLFGSSAIGGVVNIIDRRIPRRLPTDHPHVDAIASYGSAADERSIAGGFDVAAGGPIVLHADAGYRKSGDLDIGGYLLAPELREHALEHAAEGEEHAAELAAARGTLPNSAVRTTTGGVGASVITDRGTLGFSVGIYDSLYGIPDRPDLHAHEEEEGEEGHDHGAVRIDMRQVRYDMRGELNFDSSLIETVRLRLGAADYKHTELEGDEVGTRFFNEGVEGRLELVQRERDGWKGAVGGQFFLRDLRAIGAEAFVPANETEQYGLFALQTLELGALTLEGAARYEHQSVSSNEAGISRSFNALSGAAGAAFKLSDDWRLGVNLSRTVRAPSAEELLSNGAHIATQSFEIGDPTLRQEKSWGLEGFVRADGENYSLGASVFATRFDNYIYEADAGIEIDELPVFEYRQDDARYFGVELEGSVTVARFGDTRIVADAVADYIRATVKDVGPAPRIPPRRVLVGLEAQSTYIDSRIETEWVDDQNRVADFETPTDGHQVLNASVSWRPFGRERSIALMLSANNILDADVRRHASFLKDFAPLAGRDLRATLKASF</sequence>
<dbReference type="RefSeq" id="WP_380861797.1">
    <property type="nucleotide sequence ID" value="NZ_JBHRXV010000011.1"/>
</dbReference>
<feature type="chain" id="PRO_5047420725" evidence="10">
    <location>
        <begin position="21"/>
        <end position="692"/>
    </location>
</feature>